<dbReference type="AlphaFoldDB" id="A0AB73BA79"/>
<proteinExistence type="predicted"/>
<dbReference type="InterPro" id="IPR003848">
    <property type="entry name" value="DUF218"/>
</dbReference>
<dbReference type="InterPro" id="IPR051599">
    <property type="entry name" value="Cell_Envelope_Assoc"/>
</dbReference>
<dbReference type="RefSeq" id="WP_075728919.1">
    <property type="nucleotide sequence ID" value="NZ_BJNB01000038.1"/>
</dbReference>
<evidence type="ECO:0000313" key="2">
    <source>
        <dbReference type="EMBL" id="GEB98541.1"/>
    </source>
</evidence>
<evidence type="ECO:0000313" key="3">
    <source>
        <dbReference type="Proteomes" id="UP000315353"/>
    </source>
</evidence>
<dbReference type="Proteomes" id="UP000315353">
    <property type="component" value="Unassembled WGS sequence"/>
</dbReference>
<feature type="domain" description="DUF218" evidence="1">
    <location>
        <begin position="54"/>
        <end position="169"/>
    </location>
</feature>
<dbReference type="Pfam" id="PF02698">
    <property type="entry name" value="DUF218"/>
    <property type="match status" value="1"/>
</dbReference>
<dbReference type="PANTHER" id="PTHR30336:SF20">
    <property type="entry name" value="DUF218 DOMAIN-CONTAINING PROTEIN"/>
    <property type="match status" value="1"/>
</dbReference>
<name>A0AB73BA79_CORFL</name>
<sequence length="175" mass="17919">MSLTGNAIVATGIAASQAFSSTSSAVDLSSEVAGLSSASDLVAAHNAAFAGAPIVVLGARLNPDCVPPAVLNKRLDRAAAFVRLHPANRVVVTGGKTQGGCPTESQSMEAMLRARLVFNPIIRDEWSGNTVQNAQAVAGLIPDKQVVLVTSQDHLPRAMGNFASVGIETKGVAAF</sequence>
<dbReference type="EMBL" id="BJNB01000038">
    <property type="protein sequence ID" value="GEB98541.1"/>
    <property type="molecule type" value="Genomic_DNA"/>
</dbReference>
<dbReference type="CDD" id="cd06259">
    <property type="entry name" value="YdcF-like"/>
    <property type="match status" value="1"/>
</dbReference>
<reference evidence="2 3" key="1">
    <citation type="submission" date="2019-06" db="EMBL/GenBank/DDBJ databases">
        <title>Whole genome shotgun sequence of Corynebacterium flavescens NBRC 14136.</title>
        <authorList>
            <person name="Hosoyama A."/>
            <person name="Uohara A."/>
            <person name="Ohji S."/>
            <person name="Ichikawa N."/>
        </authorList>
    </citation>
    <scope>NUCLEOTIDE SEQUENCE [LARGE SCALE GENOMIC DNA]</scope>
    <source>
        <strain evidence="2 3">NBRC 14136</strain>
    </source>
</reference>
<accession>A0AB73BA79</accession>
<dbReference type="PANTHER" id="PTHR30336">
    <property type="entry name" value="INNER MEMBRANE PROTEIN, PROBABLE PERMEASE"/>
    <property type="match status" value="1"/>
</dbReference>
<dbReference type="GO" id="GO:0005886">
    <property type="term" value="C:plasma membrane"/>
    <property type="evidence" value="ECO:0007669"/>
    <property type="project" value="TreeGrafter"/>
</dbReference>
<evidence type="ECO:0000259" key="1">
    <source>
        <dbReference type="Pfam" id="PF02698"/>
    </source>
</evidence>
<dbReference type="GeneID" id="82881572"/>
<organism evidence="2 3">
    <name type="scientific">Corynebacterium flavescens</name>
    <dbReference type="NCBI Taxonomy" id="28028"/>
    <lineage>
        <taxon>Bacteria</taxon>
        <taxon>Bacillati</taxon>
        <taxon>Actinomycetota</taxon>
        <taxon>Actinomycetes</taxon>
        <taxon>Mycobacteriales</taxon>
        <taxon>Corynebacteriaceae</taxon>
        <taxon>Corynebacterium</taxon>
    </lineage>
</organism>
<protein>
    <recommendedName>
        <fullName evidence="1">DUF218 domain-containing protein</fullName>
    </recommendedName>
</protein>
<comment type="caution">
    <text evidence="2">The sequence shown here is derived from an EMBL/GenBank/DDBJ whole genome shotgun (WGS) entry which is preliminary data.</text>
</comment>
<gene>
    <name evidence="2" type="ORF">CFL01nite_20360</name>
</gene>